<dbReference type="GO" id="GO:0007165">
    <property type="term" value="P:signal transduction"/>
    <property type="evidence" value="ECO:0007669"/>
    <property type="project" value="InterPro"/>
</dbReference>
<accession>A0A2W4RPF8</accession>
<proteinExistence type="predicted"/>
<dbReference type="Gene3D" id="3.40.50.10140">
    <property type="entry name" value="Toll/interleukin-1 receptor homology (TIR) domain"/>
    <property type="match status" value="1"/>
</dbReference>
<comment type="caution">
    <text evidence="2">The sequence shown here is derived from an EMBL/GenBank/DDBJ whole genome shotgun (WGS) entry which is preliminary data.</text>
</comment>
<protein>
    <recommendedName>
        <fullName evidence="1">TIR domain-containing protein</fullName>
    </recommendedName>
</protein>
<dbReference type="InterPro" id="IPR035897">
    <property type="entry name" value="Toll_tir_struct_dom_sf"/>
</dbReference>
<evidence type="ECO:0000313" key="3">
    <source>
        <dbReference type="Proteomes" id="UP000249396"/>
    </source>
</evidence>
<dbReference type="SUPFAM" id="SSF52200">
    <property type="entry name" value="Toll/Interleukin receptor TIR domain"/>
    <property type="match status" value="1"/>
</dbReference>
<name>A0A2W4RPF8_9GAMM</name>
<dbReference type="AlphaFoldDB" id="A0A2W4RPF8"/>
<evidence type="ECO:0000259" key="1">
    <source>
        <dbReference type="PROSITE" id="PS50104"/>
    </source>
</evidence>
<dbReference type="PROSITE" id="PS50104">
    <property type="entry name" value="TIR"/>
    <property type="match status" value="1"/>
</dbReference>
<dbReference type="SMART" id="SM00255">
    <property type="entry name" value="TIR"/>
    <property type="match status" value="1"/>
</dbReference>
<sequence>MNESSKTFILKEPGNNKTVIRYFISYSHEDKELKEKLLKPLKQCLKISKEYNFEAWDDEDIIAGEDWHEKIQAAVAGCHFGLLLVSPNFLGSEYIENHELPAFVPINIAVPNTGKRVIPVALTPILFDGIMDLKGLEKQQIFHLKTDKNLKTFQDARTKSTRDKFALELFQQIIKTVNNLPCLTSQSINDRELDQNIDQKPERASMVSTLRISNIVDERSLHEILITGPHKQKICLPYRLDDSETKSKLINLRKALRKLIKIGKNEGLQVEFNQLNKALSELNCAGNELLSILFNGQDSEVVKTFRRCCPKWNHDSNSPSLIVMSGESNDILPIEFLPLFNNTEWLPVANYDELRLALCRFPGFSSVVYRELSDANVSEDLILDNDPVLPLKYFHHQELHVAKSNWEFFKDHDQFLELEGPWPGEYLDASVFRGNLAKHLQNPFLRFNGEMQSRPDQIQHFVCHCQVCEPADSNESKLCFSSTLQASIGDLQKHFVYNRVEYKSKSSKPIIFLNACGSTDNDSFAPNPFPKFFLNTNNNRGYIGTEERIPDRFASEFSKIFYQSLLRGDPLGEAIYYAKWELLKRHRNPLGLLYTMYANPDIRLLIKP</sequence>
<dbReference type="EMBL" id="QJPH01000143">
    <property type="protein sequence ID" value="PZN84813.1"/>
    <property type="molecule type" value="Genomic_DNA"/>
</dbReference>
<dbReference type="Pfam" id="PF13676">
    <property type="entry name" value="TIR_2"/>
    <property type="match status" value="1"/>
</dbReference>
<dbReference type="Proteomes" id="UP000249396">
    <property type="component" value="Unassembled WGS sequence"/>
</dbReference>
<reference evidence="2 3" key="1">
    <citation type="journal article" date="2018" name="Aquat. Microb. Ecol.">
        <title>Gammaproteobacterial methanotrophs dominate.</title>
        <authorList>
            <person name="Rissanen A.J."/>
            <person name="Saarenheimo J."/>
            <person name="Tiirola M."/>
            <person name="Peura S."/>
            <person name="Aalto S.L."/>
            <person name="Karvinen A."/>
            <person name="Nykanen H."/>
        </authorList>
    </citation>
    <scope>NUCLEOTIDE SEQUENCE [LARGE SCALE GENOMIC DNA]</scope>
    <source>
        <strain evidence="2">AMbin10</strain>
    </source>
</reference>
<gene>
    <name evidence="2" type="ORF">DM484_02310</name>
</gene>
<organism evidence="2 3">
    <name type="scientific">Candidatus Methylumidiphilus alinenensis</name>
    <dbReference type="NCBI Taxonomy" id="2202197"/>
    <lineage>
        <taxon>Bacteria</taxon>
        <taxon>Pseudomonadati</taxon>
        <taxon>Pseudomonadota</taxon>
        <taxon>Gammaproteobacteria</taxon>
        <taxon>Methylococcales</taxon>
        <taxon>Candidatus Methylumidiphilus</taxon>
    </lineage>
</organism>
<feature type="domain" description="TIR" evidence="1">
    <location>
        <begin position="18"/>
        <end position="173"/>
    </location>
</feature>
<evidence type="ECO:0000313" key="2">
    <source>
        <dbReference type="EMBL" id="PZN84813.1"/>
    </source>
</evidence>
<dbReference type="InterPro" id="IPR000157">
    <property type="entry name" value="TIR_dom"/>
</dbReference>